<dbReference type="RefSeq" id="WP_248345394.1">
    <property type="nucleotide sequence ID" value="NZ_AP025592.1"/>
</dbReference>
<evidence type="ECO:0000313" key="1">
    <source>
        <dbReference type="EMBL" id="BDG08215.1"/>
    </source>
</evidence>
<protein>
    <submittedName>
        <fullName evidence="1">Uncharacterized protein</fullName>
    </submittedName>
</protein>
<gene>
    <name evidence="1" type="ORF">AMPC_13280</name>
</gene>
<dbReference type="Proteomes" id="UP001162734">
    <property type="component" value="Chromosome"/>
</dbReference>
<dbReference type="EMBL" id="AP025592">
    <property type="protein sequence ID" value="BDG08215.1"/>
    <property type="molecule type" value="Genomic_DNA"/>
</dbReference>
<reference evidence="2" key="1">
    <citation type="journal article" date="2022" name="Int. J. Syst. Evol. Microbiol.">
        <title>Anaeromyxobacter oryzae sp. nov., Anaeromyxobacter diazotrophicus sp. nov. and Anaeromyxobacter paludicola sp. nov., isolated from paddy soils.</title>
        <authorList>
            <person name="Itoh H."/>
            <person name="Xu Z."/>
            <person name="Mise K."/>
            <person name="Masuda Y."/>
            <person name="Ushijima N."/>
            <person name="Hayakawa C."/>
            <person name="Shiratori Y."/>
            <person name="Senoo K."/>
        </authorList>
    </citation>
    <scope>NUCLEOTIDE SEQUENCE [LARGE SCALE GENOMIC DNA]</scope>
    <source>
        <strain evidence="2">Red630</strain>
    </source>
</reference>
<name>A0ABM7X8V1_9BACT</name>
<dbReference type="PROSITE" id="PS51257">
    <property type="entry name" value="PROKAR_LIPOPROTEIN"/>
    <property type="match status" value="1"/>
</dbReference>
<proteinExistence type="predicted"/>
<evidence type="ECO:0000313" key="2">
    <source>
        <dbReference type="Proteomes" id="UP001162734"/>
    </source>
</evidence>
<keyword evidence="2" id="KW-1185">Reference proteome</keyword>
<sequence>MPAKCDCERSVEGNSERHSDGTVTFHTFAGCLRVKPCEHIKKQSDISLIGPDGRCTKCPPKDFETPAYCMACGKDMRTKGEDFDLNRYRDRDRILVCRHCGAENAYRLTTTPGVPGQAIELLWVVKPR</sequence>
<accession>A0ABM7X8V1</accession>
<organism evidence="1 2">
    <name type="scientific">Anaeromyxobacter paludicola</name>
    <dbReference type="NCBI Taxonomy" id="2918171"/>
    <lineage>
        <taxon>Bacteria</taxon>
        <taxon>Pseudomonadati</taxon>
        <taxon>Myxococcota</taxon>
        <taxon>Myxococcia</taxon>
        <taxon>Myxococcales</taxon>
        <taxon>Cystobacterineae</taxon>
        <taxon>Anaeromyxobacteraceae</taxon>
        <taxon>Anaeromyxobacter</taxon>
    </lineage>
</organism>